<sequence>MKVEDNIDAHKLVIGEDTAEKLDSETVDSNMNQNKENYNKNLAEGALERWRRAWREFKQEKSVEIHATIYDEQFTISKKVVTVVLSSQISQTTIDSFVVQSTAEIFVE</sequence>
<dbReference type="AlphaFoldDB" id="A0A915I9E2"/>
<organism evidence="1 2">
    <name type="scientific">Romanomermis culicivorax</name>
    <name type="common">Nematode worm</name>
    <dbReference type="NCBI Taxonomy" id="13658"/>
    <lineage>
        <taxon>Eukaryota</taxon>
        <taxon>Metazoa</taxon>
        <taxon>Ecdysozoa</taxon>
        <taxon>Nematoda</taxon>
        <taxon>Enoplea</taxon>
        <taxon>Dorylaimia</taxon>
        <taxon>Mermithida</taxon>
        <taxon>Mermithoidea</taxon>
        <taxon>Mermithidae</taxon>
        <taxon>Romanomermis</taxon>
    </lineage>
</organism>
<protein>
    <submittedName>
        <fullName evidence="2">Uncharacterized protein</fullName>
    </submittedName>
</protein>
<proteinExistence type="predicted"/>
<dbReference type="WBParaSite" id="nRc.2.0.1.t10795-RA">
    <property type="protein sequence ID" value="nRc.2.0.1.t10795-RA"/>
    <property type="gene ID" value="nRc.2.0.1.g10795"/>
</dbReference>
<evidence type="ECO:0000313" key="2">
    <source>
        <dbReference type="WBParaSite" id="nRc.2.0.1.t10795-RA"/>
    </source>
</evidence>
<reference evidence="2" key="1">
    <citation type="submission" date="2022-11" db="UniProtKB">
        <authorList>
            <consortium name="WormBaseParasite"/>
        </authorList>
    </citation>
    <scope>IDENTIFICATION</scope>
</reference>
<evidence type="ECO:0000313" key="1">
    <source>
        <dbReference type="Proteomes" id="UP000887565"/>
    </source>
</evidence>
<name>A0A915I9E2_ROMCU</name>
<dbReference type="Proteomes" id="UP000887565">
    <property type="component" value="Unplaced"/>
</dbReference>
<accession>A0A915I9E2</accession>
<keyword evidence="1" id="KW-1185">Reference proteome</keyword>